<reference evidence="1" key="1">
    <citation type="submission" date="2018-11" db="EMBL/GenBank/DDBJ databases">
        <authorList>
            <consortium name="Genoscope - CEA"/>
            <person name="William W."/>
        </authorList>
    </citation>
    <scope>NUCLEOTIDE SEQUENCE</scope>
</reference>
<name>A0A3P6BRT1_BRAOL</name>
<accession>A0A3P6BRT1</accession>
<sequence>MMMAHSENIRWRDEFCLPSIDCMDAAKLINTTQTE</sequence>
<organism evidence="1">
    <name type="scientific">Brassica oleracea</name>
    <name type="common">Wild cabbage</name>
    <dbReference type="NCBI Taxonomy" id="3712"/>
    <lineage>
        <taxon>Eukaryota</taxon>
        <taxon>Viridiplantae</taxon>
        <taxon>Streptophyta</taxon>
        <taxon>Embryophyta</taxon>
        <taxon>Tracheophyta</taxon>
        <taxon>Spermatophyta</taxon>
        <taxon>Magnoliopsida</taxon>
        <taxon>eudicotyledons</taxon>
        <taxon>Gunneridae</taxon>
        <taxon>Pentapetalae</taxon>
        <taxon>rosids</taxon>
        <taxon>malvids</taxon>
        <taxon>Brassicales</taxon>
        <taxon>Brassicaceae</taxon>
        <taxon>Brassiceae</taxon>
        <taxon>Brassica</taxon>
    </lineage>
</organism>
<protein>
    <submittedName>
        <fullName evidence="1">Uncharacterized protein</fullName>
    </submittedName>
</protein>
<dbReference type="EMBL" id="LR031873">
    <property type="protein sequence ID" value="VDD08827.1"/>
    <property type="molecule type" value="Genomic_DNA"/>
</dbReference>
<proteinExistence type="predicted"/>
<evidence type="ECO:0000313" key="1">
    <source>
        <dbReference type="EMBL" id="VDD08827.1"/>
    </source>
</evidence>
<gene>
    <name evidence="1" type="ORF">BOLC4T24278H</name>
</gene>
<dbReference type="AlphaFoldDB" id="A0A3P6BRT1"/>